<keyword evidence="1" id="KW-0472">Membrane</keyword>
<reference evidence="2" key="1">
    <citation type="journal article" date="2014" name="Int. J. Syst. Evol. Microbiol.">
        <title>Complete genome sequence of Corynebacterium casei LMG S-19264T (=DSM 44701T), isolated from a smear-ripened cheese.</title>
        <authorList>
            <consortium name="US DOE Joint Genome Institute (JGI-PGF)"/>
            <person name="Walter F."/>
            <person name="Albersmeier A."/>
            <person name="Kalinowski J."/>
            <person name="Ruckert C."/>
        </authorList>
    </citation>
    <scope>NUCLEOTIDE SEQUENCE</scope>
    <source>
        <strain evidence="2">CGMCC 4.3508</strain>
    </source>
</reference>
<feature type="transmembrane region" description="Helical" evidence="1">
    <location>
        <begin position="33"/>
        <end position="55"/>
    </location>
</feature>
<name>A0A917RCS9_9NOCA</name>
<organism evidence="2 3">
    <name type="scientific">Nocardia jinanensis</name>
    <dbReference type="NCBI Taxonomy" id="382504"/>
    <lineage>
        <taxon>Bacteria</taxon>
        <taxon>Bacillati</taxon>
        <taxon>Actinomycetota</taxon>
        <taxon>Actinomycetes</taxon>
        <taxon>Mycobacteriales</taxon>
        <taxon>Nocardiaceae</taxon>
        <taxon>Nocardia</taxon>
    </lineage>
</organism>
<gene>
    <name evidence="2" type="ORF">GCM10011588_15340</name>
</gene>
<keyword evidence="1" id="KW-1133">Transmembrane helix</keyword>
<dbReference type="EMBL" id="BMMH01000002">
    <property type="protein sequence ID" value="GGL01572.1"/>
    <property type="molecule type" value="Genomic_DNA"/>
</dbReference>
<keyword evidence="3" id="KW-1185">Reference proteome</keyword>
<accession>A0A917RCS9</accession>
<reference evidence="2" key="2">
    <citation type="submission" date="2020-09" db="EMBL/GenBank/DDBJ databases">
        <authorList>
            <person name="Sun Q."/>
            <person name="Zhou Y."/>
        </authorList>
    </citation>
    <scope>NUCLEOTIDE SEQUENCE</scope>
    <source>
        <strain evidence="2">CGMCC 4.3508</strain>
    </source>
</reference>
<proteinExistence type="predicted"/>
<evidence type="ECO:0000256" key="1">
    <source>
        <dbReference type="SAM" id="Phobius"/>
    </source>
</evidence>
<keyword evidence="1" id="KW-0812">Transmembrane</keyword>
<protein>
    <submittedName>
        <fullName evidence="2">Uncharacterized protein</fullName>
    </submittedName>
</protein>
<sequence>MEQVDSGEHVTEAEELVVCESVAPGRREMWKRVAVVALALGLVATTVAASIRSAFRDEVVVMLFVDAEISNITTPAPRIDRNRILMTMNDVGGRWLASRVELL</sequence>
<evidence type="ECO:0000313" key="3">
    <source>
        <dbReference type="Proteomes" id="UP000638263"/>
    </source>
</evidence>
<dbReference type="AlphaFoldDB" id="A0A917RCS9"/>
<dbReference type="Proteomes" id="UP000638263">
    <property type="component" value="Unassembled WGS sequence"/>
</dbReference>
<evidence type="ECO:0000313" key="2">
    <source>
        <dbReference type="EMBL" id="GGL01572.1"/>
    </source>
</evidence>
<comment type="caution">
    <text evidence="2">The sequence shown here is derived from an EMBL/GenBank/DDBJ whole genome shotgun (WGS) entry which is preliminary data.</text>
</comment>